<accession>A0ACB9R4R1</accession>
<comment type="caution">
    <text evidence="1">The sequence shown here is derived from an EMBL/GenBank/DDBJ whole genome shotgun (WGS) entry which is preliminary data.</text>
</comment>
<keyword evidence="2" id="KW-1185">Reference proteome</keyword>
<gene>
    <name evidence="1" type="ORF">MLD38_011004</name>
</gene>
<evidence type="ECO:0000313" key="2">
    <source>
        <dbReference type="Proteomes" id="UP001057402"/>
    </source>
</evidence>
<sequence length="278" mass="30163">MAAVVSDNDLSSINRQYYTNHSAVIKLHSIPSPSSSIYTYSVPSLDRSDGRNPLSSVIGGGSRDDDNSDGDDDNGRPIPENLGRPDQAIPAQPISWFHIFPSSRNESEMNEIFEGPFLDAKNGSLTDAEKNGSLEYMSAINMNETLEGSPLLVKDETSHDLFPPVKNVSLEDSWLPMKNIASTEDSSCCALLAEKFAAAYPEILDGPAFSRLLLSGILLDTGNLSHPTYTVADMLHKDFKRWTVVGPETVTSRSMTSFVGTSSVGIPLSQGRISRGTF</sequence>
<reference evidence="2" key="1">
    <citation type="journal article" date="2023" name="Front. Plant Sci.">
        <title>Chromosomal-level genome assembly of Melastoma candidum provides insights into trichome evolution.</title>
        <authorList>
            <person name="Zhong Y."/>
            <person name="Wu W."/>
            <person name="Sun C."/>
            <person name="Zou P."/>
            <person name="Liu Y."/>
            <person name="Dai S."/>
            <person name="Zhou R."/>
        </authorList>
    </citation>
    <scope>NUCLEOTIDE SEQUENCE [LARGE SCALE GENOMIC DNA]</scope>
</reference>
<evidence type="ECO:0000313" key="1">
    <source>
        <dbReference type="EMBL" id="KAI4372816.1"/>
    </source>
</evidence>
<protein>
    <submittedName>
        <fullName evidence="1">Uncharacterized protein</fullName>
    </submittedName>
</protein>
<organism evidence="1 2">
    <name type="scientific">Melastoma candidum</name>
    <dbReference type="NCBI Taxonomy" id="119954"/>
    <lineage>
        <taxon>Eukaryota</taxon>
        <taxon>Viridiplantae</taxon>
        <taxon>Streptophyta</taxon>
        <taxon>Embryophyta</taxon>
        <taxon>Tracheophyta</taxon>
        <taxon>Spermatophyta</taxon>
        <taxon>Magnoliopsida</taxon>
        <taxon>eudicotyledons</taxon>
        <taxon>Gunneridae</taxon>
        <taxon>Pentapetalae</taxon>
        <taxon>rosids</taxon>
        <taxon>malvids</taxon>
        <taxon>Myrtales</taxon>
        <taxon>Melastomataceae</taxon>
        <taxon>Melastomatoideae</taxon>
        <taxon>Melastomateae</taxon>
        <taxon>Melastoma</taxon>
    </lineage>
</organism>
<name>A0ACB9R4R1_9MYRT</name>
<dbReference type="Proteomes" id="UP001057402">
    <property type="component" value="Chromosome 4"/>
</dbReference>
<proteinExistence type="predicted"/>
<dbReference type="EMBL" id="CM042883">
    <property type="protein sequence ID" value="KAI4372816.1"/>
    <property type="molecule type" value="Genomic_DNA"/>
</dbReference>